<dbReference type="InterPro" id="IPR002591">
    <property type="entry name" value="Phosphodiest/P_Trfase"/>
</dbReference>
<proteinExistence type="predicted"/>
<dbReference type="GO" id="GO:0016787">
    <property type="term" value="F:hydrolase activity"/>
    <property type="evidence" value="ECO:0007669"/>
    <property type="project" value="UniProtKB-ARBA"/>
</dbReference>
<protein>
    <submittedName>
        <fullName evidence="1">Putative AP superfamily protein</fullName>
    </submittedName>
</protein>
<dbReference type="PANTHER" id="PTHR10151:SF120">
    <property type="entry name" value="BIS(5'-ADENOSYL)-TRIPHOSPHATASE"/>
    <property type="match status" value="1"/>
</dbReference>
<dbReference type="EMBL" id="JH597761">
    <property type="protein sequence ID" value="EHP70645.1"/>
    <property type="molecule type" value="Genomic_DNA"/>
</dbReference>
<name>H2C324_9CREN</name>
<dbReference type="Pfam" id="PF01663">
    <property type="entry name" value="Phosphodiest"/>
    <property type="match status" value="1"/>
</dbReference>
<dbReference type="HOGENOM" id="CLU_039939_1_0_2"/>
<evidence type="ECO:0000313" key="2">
    <source>
        <dbReference type="Proteomes" id="UP000003980"/>
    </source>
</evidence>
<evidence type="ECO:0000313" key="1">
    <source>
        <dbReference type="EMBL" id="EHP70645.1"/>
    </source>
</evidence>
<dbReference type="RefSeq" id="WP_009071433.1">
    <property type="nucleotide sequence ID" value="NZ_JH597761.1"/>
</dbReference>
<sequence length="362" mass="40693">MELVEPNYNENLYSLGCGIANWLGTKVECQRRIEVSANRLVLLLLDGFGWNIMSQALGEVKEARKIHSVFPSTTSTSLTTLFTARVPGDHGVLGYNTFVKRLGGIVNSLRYTHPSSNIRDSLSNGVPFESAFPKAKGYLSQVEKGTAAVLPQGIENTEFTRVVHGKVEETRTYFNIWDAGNSLTALMGKGYRFIYAYIPDVDTLAHKYGPYDPSTLEAAREIFMKFYYALKKRGDYTALITADHGLIETDKVVEVRGEQELMSLLELPPYGDSRALFLKSRFDMKVFLSQRYNLKVYAGEEIPPLLGGITDREYLPDFVAVPLDKASYIFDYREDGNYRKLKGHHGGLLKEEMEIPLVILNG</sequence>
<dbReference type="AlphaFoldDB" id="H2C324"/>
<organism evidence="1 2">
    <name type="scientific">Metallosphaera yellowstonensis MK1</name>
    <dbReference type="NCBI Taxonomy" id="671065"/>
    <lineage>
        <taxon>Archaea</taxon>
        <taxon>Thermoproteota</taxon>
        <taxon>Thermoprotei</taxon>
        <taxon>Sulfolobales</taxon>
        <taxon>Sulfolobaceae</taxon>
        <taxon>Metallosphaera</taxon>
    </lineage>
</organism>
<dbReference type="Proteomes" id="UP000003980">
    <property type="component" value="Unassembled WGS sequence"/>
</dbReference>
<keyword evidence="2" id="KW-1185">Reference proteome</keyword>
<dbReference type="STRING" id="671065.MetMK1DRAFT_00011480"/>
<accession>H2C324</accession>
<dbReference type="PANTHER" id="PTHR10151">
    <property type="entry name" value="ECTONUCLEOTIDE PYROPHOSPHATASE/PHOSPHODIESTERASE"/>
    <property type="match status" value="1"/>
</dbReference>
<dbReference type="OrthoDB" id="33550at2157"/>
<gene>
    <name evidence="1" type="ORF">MetMK1DRAFT_00011480</name>
</gene>
<reference evidence="1 2" key="1">
    <citation type="submission" date="2012-01" db="EMBL/GenBank/DDBJ databases">
        <title>Improved High-Quality Draft sequence of Metallosphaera yellowstonensis MK1.</title>
        <authorList>
            <consortium name="US DOE Joint Genome Institute"/>
            <person name="Lucas S."/>
            <person name="Han J."/>
            <person name="Cheng J.-F."/>
            <person name="Goodwin L."/>
            <person name="Pitluck S."/>
            <person name="Peters L."/>
            <person name="Teshima H."/>
            <person name="Detter J.C."/>
            <person name="Han C."/>
            <person name="Tapia R."/>
            <person name="Land M."/>
            <person name="Hauser L."/>
            <person name="Kyrpides N."/>
            <person name="Kozubal M."/>
            <person name="Macur R.E."/>
            <person name="Jay Z."/>
            <person name="Inskeep W."/>
            <person name="Woyke T."/>
        </authorList>
    </citation>
    <scope>NUCLEOTIDE SEQUENCE [LARGE SCALE GENOMIC DNA]</scope>
    <source>
        <strain evidence="1 2">MK1</strain>
    </source>
</reference>
<dbReference type="InterPro" id="IPR017850">
    <property type="entry name" value="Alkaline_phosphatase_core_sf"/>
</dbReference>
<dbReference type="SUPFAM" id="SSF53649">
    <property type="entry name" value="Alkaline phosphatase-like"/>
    <property type="match status" value="1"/>
</dbReference>
<dbReference type="Gene3D" id="3.40.720.10">
    <property type="entry name" value="Alkaline Phosphatase, subunit A"/>
    <property type="match status" value="1"/>
</dbReference>
<dbReference type="eggNOG" id="arCOG01378">
    <property type="taxonomic scope" value="Archaea"/>
</dbReference>